<evidence type="ECO:0000256" key="3">
    <source>
        <dbReference type="SAM" id="SignalP"/>
    </source>
</evidence>
<accession>A0A1F8AZH3</accession>
<dbReference type="EMBL" id="MGGZ01000017">
    <property type="protein sequence ID" value="OGM57162.1"/>
    <property type="molecule type" value="Genomic_DNA"/>
</dbReference>
<evidence type="ECO:0000313" key="4">
    <source>
        <dbReference type="EMBL" id="OGM57162.1"/>
    </source>
</evidence>
<feature type="compositionally biased region" description="Pro residues" evidence="1">
    <location>
        <begin position="156"/>
        <end position="186"/>
    </location>
</feature>
<name>A0A1F8AZH3_9BACT</name>
<keyword evidence="3" id="KW-0732">Signal</keyword>
<evidence type="ECO:0000256" key="1">
    <source>
        <dbReference type="SAM" id="MobiDB-lite"/>
    </source>
</evidence>
<evidence type="ECO:0000313" key="5">
    <source>
        <dbReference type="Proteomes" id="UP000178313"/>
    </source>
</evidence>
<gene>
    <name evidence="4" type="ORF">A3E46_02640</name>
</gene>
<feature type="compositionally biased region" description="Polar residues" evidence="1">
    <location>
        <begin position="133"/>
        <end position="152"/>
    </location>
</feature>
<dbReference type="STRING" id="1802513.A3E46_02640"/>
<evidence type="ECO:0000256" key="2">
    <source>
        <dbReference type="SAM" id="Phobius"/>
    </source>
</evidence>
<feature type="chain" id="PRO_5009534981" evidence="3">
    <location>
        <begin position="28"/>
        <end position="270"/>
    </location>
</feature>
<dbReference type="AlphaFoldDB" id="A0A1F8AZH3"/>
<feature type="region of interest" description="Disordered" evidence="1">
    <location>
        <begin position="133"/>
        <end position="201"/>
    </location>
</feature>
<dbReference type="Proteomes" id="UP000178313">
    <property type="component" value="Unassembled WGS sequence"/>
</dbReference>
<keyword evidence="2" id="KW-0812">Transmembrane</keyword>
<keyword evidence="2" id="KW-0472">Membrane</keyword>
<proteinExistence type="predicted"/>
<keyword evidence="2" id="KW-1133">Transmembrane helix</keyword>
<sequence length="270" mass="29072">MFNRFKLFIALCFCAFIYLTFPQDANAVTISVSNFPSTITNQPFNVDIFILGAQDDINYVKIDLYKEGTFNYFGETLVNGVYTTCSGTSCFPVDIINATASATLQARVGTPSTGDYPGPGTYKIRARRYTASGSPASNDNYVSGDVTININFPTSTPTPTPTPTSTPTPTPTSTPTKTPTPKPSPKPSLTESSENVDIQEEQQSEVLGLREGLSEPSPSPLVQGVSEKKFPLAAILLIVGGLIIMGGAGFTLFRKMKGEDYNSNQNEENT</sequence>
<feature type="signal peptide" evidence="3">
    <location>
        <begin position="1"/>
        <end position="27"/>
    </location>
</feature>
<protein>
    <submittedName>
        <fullName evidence="4">Uncharacterized protein</fullName>
    </submittedName>
</protein>
<reference evidence="4 5" key="1">
    <citation type="journal article" date="2016" name="Nat. Commun.">
        <title>Thousands of microbial genomes shed light on interconnected biogeochemical processes in an aquifer system.</title>
        <authorList>
            <person name="Anantharaman K."/>
            <person name="Brown C.T."/>
            <person name="Hug L.A."/>
            <person name="Sharon I."/>
            <person name="Castelle C.J."/>
            <person name="Probst A.J."/>
            <person name="Thomas B.C."/>
            <person name="Singh A."/>
            <person name="Wilkins M.J."/>
            <person name="Karaoz U."/>
            <person name="Brodie E.L."/>
            <person name="Williams K.H."/>
            <person name="Hubbard S.S."/>
            <person name="Banfield J.F."/>
        </authorList>
    </citation>
    <scope>NUCLEOTIDE SEQUENCE [LARGE SCALE GENOMIC DNA]</scope>
</reference>
<comment type="caution">
    <text evidence="4">The sequence shown here is derived from an EMBL/GenBank/DDBJ whole genome shotgun (WGS) entry which is preliminary data.</text>
</comment>
<organism evidence="4 5">
    <name type="scientific">Candidatus Woesebacteria bacterium RIFCSPHIGHO2_12_FULL_46_16</name>
    <dbReference type="NCBI Taxonomy" id="1802513"/>
    <lineage>
        <taxon>Bacteria</taxon>
        <taxon>Candidatus Woeseibacteriota</taxon>
    </lineage>
</organism>
<feature type="transmembrane region" description="Helical" evidence="2">
    <location>
        <begin position="230"/>
        <end position="253"/>
    </location>
</feature>